<dbReference type="Gene3D" id="3.90.850.10">
    <property type="entry name" value="Fumarylacetoacetase-like, C-terminal domain"/>
    <property type="match status" value="1"/>
</dbReference>
<dbReference type="STRING" id="2903.R1FXL6"/>
<dbReference type="Pfam" id="PF01557">
    <property type="entry name" value="FAA_hydrolase"/>
    <property type="match status" value="1"/>
</dbReference>
<evidence type="ECO:0000256" key="1">
    <source>
        <dbReference type="ARBA" id="ARBA00010211"/>
    </source>
</evidence>
<dbReference type="RefSeq" id="XP_005790698.1">
    <property type="nucleotide sequence ID" value="XM_005790641.1"/>
</dbReference>
<evidence type="ECO:0000259" key="3">
    <source>
        <dbReference type="Pfam" id="PF01557"/>
    </source>
</evidence>
<dbReference type="AlphaFoldDB" id="A0A0D3KR84"/>
<accession>A0A0D3KR84</accession>
<evidence type="ECO:0000313" key="4">
    <source>
        <dbReference type="EnsemblProtists" id="EOD38269"/>
    </source>
</evidence>
<dbReference type="Proteomes" id="UP000013827">
    <property type="component" value="Unassembled WGS sequence"/>
</dbReference>
<keyword evidence="2" id="KW-0479">Metal-binding</keyword>
<dbReference type="PaxDb" id="2903-EOD38269"/>
<proteinExistence type="inferred from homology"/>
<dbReference type="KEGG" id="ehx:EMIHUDRAFT_251873"/>
<comment type="similarity">
    <text evidence="1">Belongs to the FAH family.</text>
</comment>
<dbReference type="GeneID" id="17283541"/>
<dbReference type="InterPro" id="IPR011234">
    <property type="entry name" value="Fumarylacetoacetase-like_C"/>
</dbReference>
<protein>
    <recommendedName>
        <fullName evidence="3">Fumarylacetoacetase-like C-terminal domain-containing protein</fullName>
    </recommendedName>
</protein>
<dbReference type="HOGENOM" id="CLU_028458_2_3_1"/>
<keyword evidence="5" id="KW-1185">Reference proteome</keyword>
<sequence length="409" mass="43188">MRRIISRAYSGVRVARFACAERGEVCWGVLPEGANAAEMGMSLQVAAPEAVAHGRLEPAGTRTVQKTLVPLPQQVPPAVVAVGLNYRAHAAEVGKEAPRFPIILHVNPASVCGGGPAHPIVCPPIVSRDPPELDYEAEPPPCTDVAPAEALSFLCGLTVSNDVSARRWQGRKGGGQWSRAKSFDSFKPVGPALLLAAEGGAAKRSFSISSRVNGVTMQDSSTSDLIFGAAELISFCSQGTTLLPGTIILTGTPAGVGYSRSPPVWLKHGDEVECTVEGIGTLRNSVVYLGCTAPQNPPVWISRKSLTLNSSLCTFLSAVVAADWLRLDGGMETGVWSTNSAATAMWRWTCSHVADAAPEWPALLAATTTATLMLRADPSYPTVALFHVSLTLRKILKRRAAESPTSRSA</sequence>
<reference evidence="5" key="1">
    <citation type="journal article" date="2013" name="Nature">
        <title>Pan genome of the phytoplankton Emiliania underpins its global distribution.</title>
        <authorList>
            <person name="Read B.A."/>
            <person name="Kegel J."/>
            <person name="Klute M.J."/>
            <person name="Kuo A."/>
            <person name="Lefebvre S.C."/>
            <person name="Maumus F."/>
            <person name="Mayer C."/>
            <person name="Miller J."/>
            <person name="Monier A."/>
            <person name="Salamov A."/>
            <person name="Young J."/>
            <person name="Aguilar M."/>
            <person name="Claverie J.M."/>
            <person name="Frickenhaus S."/>
            <person name="Gonzalez K."/>
            <person name="Herman E.K."/>
            <person name="Lin Y.C."/>
            <person name="Napier J."/>
            <person name="Ogata H."/>
            <person name="Sarno A.F."/>
            <person name="Shmutz J."/>
            <person name="Schroeder D."/>
            <person name="de Vargas C."/>
            <person name="Verret F."/>
            <person name="von Dassow P."/>
            <person name="Valentin K."/>
            <person name="Van de Peer Y."/>
            <person name="Wheeler G."/>
            <person name="Dacks J.B."/>
            <person name="Delwiche C.F."/>
            <person name="Dyhrman S.T."/>
            <person name="Glockner G."/>
            <person name="John U."/>
            <person name="Richards T."/>
            <person name="Worden A.Z."/>
            <person name="Zhang X."/>
            <person name="Grigoriev I.V."/>
            <person name="Allen A.E."/>
            <person name="Bidle K."/>
            <person name="Borodovsky M."/>
            <person name="Bowler C."/>
            <person name="Brownlee C."/>
            <person name="Cock J.M."/>
            <person name="Elias M."/>
            <person name="Gladyshev V.N."/>
            <person name="Groth M."/>
            <person name="Guda C."/>
            <person name="Hadaegh A."/>
            <person name="Iglesias-Rodriguez M.D."/>
            <person name="Jenkins J."/>
            <person name="Jones B.M."/>
            <person name="Lawson T."/>
            <person name="Leese F."/>
            <person name="Lindquist E."/>
            <person name="Lobanov A."/>
            <person name="Lomsadze A."/>
            <person name="Malik S.B."/>
            <person name="Marsh M.E."/>
            <person name="Mackinder L."/>
            <person name="Mock T."/>
            <person name="Mueller-Roeber B."/>
            <person name="Pagarete A."/>
            <person name="Parker M."/>
            <person name="Probert I."/>
            <person name="Quesneville H."/>
            <person name="Raines C."/>
            <person name="Rensing S.A."/>
            <person name="Riano-Pachon D.M."/>
            <person name="Richier S."/>
            <person name="Rokitta S."/>
            <person name="Shiraiwa Y."/>
            <person name="Soanes D.M."/>
            <person name="van der Giezen M."/>
            <person name="Wahlund T.M."/>
            <person name="Williams B."/>
            <person name="Wilson W."/>
            <person name="Wolfe G."/>
            <person name="Wurch L.L."/>
        </authorList>
    </citation>
    <scope>NUCLEOTIDE SEQUENCE</scope>
</reference>
<reference evidence="4" key="2">
    <citation type="submission" date="2024-10" db="UniProtKB">
        <authorList>
            <consortium name="EnsemblProtists"/>
        </authorList>
    </citation>
    <scope>IDENTIFICATION</scope>
</reference>
<evidence type="ECO:0000256" key="2">
    <source>
        <dbReference type="ARBA" id="ARBA00022723"/>
    </source>
</evidence>
<dbReference type="SUPFAM" id="SSF56529">
    <property type="entry name" value="FAH"/>
    <property type="match status" value="1"/>
</dbReference>
<dbReference type="InterPro" id="IPR036663">
    <property type="entry name" value="Fumarylacetoacetase_C_sf"/>
</dbReference>
<dbReference type="eggNOG" id="KOG1535">
    <property type="taxonomic scope" value="Eukaryota"/>
</dbReference>
<name>A0A0D3KR84_EMIH1</name>
<feature type="domain" description="Fumarylacetoacetase-like C-terminal" evidence="3">
    <location>
        <begin position="79"/>
        <end position="287"/>
    </location>
</feature>
<organism evidence="4 5">
    <name type="scientific">Emiliania huxleyi (strain CCMP1516)</name>
    <dbReference type="NCBI Taxonomy" id="280463"/>
    <lineage>
        <taxon>Eukaryota</taxon>
        <taxon>Haptista</taxon>
        <taxon>Haptophyta</taxon>
        <taxon>Prymnesiophyceae</taxon>
        <taxon>Isochrysidales</taxon>
        <taxon>Noelaerhabdaceae</taxon>
        <taxon>Emiliania</taxon>
    </lineage>
</organism>
<evidence type="ECO:0000313" key="5">
    <source>
        <dbReference type="Proteomes" id="UP000013827"/>
    </source>
</evidence>
<dbReference type="GO" id="GO:0046872">
    <property type="term" value="F:metal ion binding"/>
    <property type="evidence" value="ECO:0007669"/>
    <property type="project" value="UniProtKB-KW"/>
</dbReference>
<dbReference type="GO" id="GO:0003824">
    <property type="term" value="F:catalytic activity"/>
    <property type="evidence" value="ECO:0007669"/>
    <property type="project" value="InterPro"/>
</dbReference>
<dbReference type="PANTHER" id="PTHR11820">
    <property type="entry name" value="ACYLPYRUVASE"/>
    <property type="match status" value="1"/>
</dbReference>
<dbReference type="EnsemblProtists" id="EOD38269">
    <property type="protein sequence ID" value="EOD38269"/>
    <property type="gene ID" value="EMIHUDRAFT_251873"/>
</dbReference>